<gene>
    <name evidence="1" type="ORF">IMCC3135_01945</name>
</gene>
<proteinExistence type="predicted"/>
<dbReference type="RefSeq" id="WP_088916043.1">
    <property type="nucleotide sequence ID" value="NZ_CP018632.1"/>
</dbReference>
<evidence type="ECO:0000313" key="1">
    <source>
        <dbReference type="EMBL" id="ASJ70503.1"/>
    </source>
</evidence>
<name>A0A2Z2NHI9_9GAMM</name>
<sequence>MSSVSQRRRQRAVAARLLLSLHVDGNLDDPQIWNWDAVDRLPMWCLDEATRRREVQLVCGALLLSPEIRFWIKQPLLLGLQQLLGPAVFVQVIEHADVMELPREPLSGLMKQSAIDLPTAGVVELESLLMAAGSTVLNATVHESLPRDTLVASLGQGIGNITESAAIALLDAAIALLQASQEEEAVA</sequence>
<dbReference type="KEGG" id="gai:IMCC3135_01945"/>
<dbReference type="Proteomes" id="UP000250079">
    <property type="component" value="Chromosome"/>
</dbReference>
<keyword evidence="2" id="KW-1185">Reference proteome</keyword>
<organism evidence="1 2">
    <name type="scientific">Granulosicoccus antarcticus IMCC3135</name>
    <dbReference type="NCBI Taxonomy" id="1192854"/>
    <lineage>
        <taxon>Bacteria</taxon>
        <taxon>Pseudomonadati</taxon>
        <taxon>Pseudomonadota</taxon>
        <taxon>Gammaproteobacteria</taxon>
        <taxon>Chromatiales</taxon>
        <taxon>Granulosicoccaceae</taxon>
        <taxon>Granulosicoccus</taxon>
    </lineage>
</organism>
<protein>
    <submittedName>
        <fullName evidence="1">Uncharacterized protein</fullName>
    </submittedName>
</protein>
<dbReference type="EMBL" id="CP018632">
    <property type="protein sequence ID" value="ASJ70503.1"/>
    <property type="molecule type" value="Genomic_DNA"/>
</dbReference>
<dbReference type="AlphaFoldDB" id="A0A2Z2NHI9"/>
<reference evidence="1 2" key="1">
    <citation type="submission" date="2016-12" db="EMBL/GenBank/DDBJ databases">
        <authorList>
            <person name="Song W.-J."/>
            <person name="Kurnit D.M."/>
        </authorList>
    </citation>
    <scope>NUCLEOTIDE SEQUENCE [LARGE SCALE GENOMIC DNA]</scope>
    <source>
        <strain evidence="1 2">IMCC3135</strain>
    </source>
</reference>
<accession>A0A2Z2NHI9</accession>
<evidence type="ECO:0000313" key="2">
    <source>
        <dbReference type="Proteomes" id="UP000250079"/>
    </source>
</evidence>